<gene>
    <name evidence="1" type="ORF">PMI13_02986</name>
</gene>
<evidence type="ECO:0000313" key="2">
    <source>
        <dbReference type="Proteomes" id="UP000007509"/>
    </source>
</evidence>
<keyword evidence="2" id="KW-1185">Reference proteome</keyword>
<dbReference type="OrthoDB" id="1449494at2"/>
<dbReference type="RefSeq" id="WP_007845000.1">
    <property type="nucleotide sequence ID" value="NZ_AKJY01000063.1"/>
</dbReference>
<evidence type="ECO:0000313" key="1">
    <source>
        <dbReference type="EMBL" id="EJL69978.1"/>
    </source>
</evidence>
<name>J2K9T9_9FLAO</name>
<dbReference type="Proteomes" id="UP000007509">
    <property type="component" value="Unassembled WGS sequence"/>
</dbReference>
<dbReference type="AlphaFoldDB" id="J2K9T9"/>
<organism evidence="1 2">
    <name type="scientific">Chryseobacterium populi</name>
    <dbReference type="NCBI Taxonomy" id="1144316"/>
    <lineage>
        <taxon>Bacteria</taxon>
        <taxon>Pseudomonadati</taxon>
        <taxon>Bacteroidota</taxon>
        <taxon>Flavobacteriia</taxon>
        <taxon>Flavobacteriales</taxon>
        <taxon>Weeksellaceae</taxon>
        <taxon>Chryseobacterium group</taxon>
        <taxon>Chryseobacterium</taxon>
    </lineage>
</organism>
<proteinExistence type="predicted"/>
<protein>
    <recommendedName>
        <fullName evidence="3">CHAT domain-containing protein</fullName>
    </recommendedName>
</protein>
<dbReference type="PATRIC" id="fig|1144316.3.peg.3006"/>
<evidence type="ECO:0008006" key="3">
    <source>
        <dbReference type="Google" id="ProtNLM"/>
    </source>
</evidence>
<dbReference type="EMBL" id="AKJY01000063">
    <property type="protein sequence ID" value="EJL69978.1"/>
    <property type="molecule type" value="Genomic_DNA"/>
</dbReference>
<reference evidence="1 2" key="1">
    <citation type="journal article" date="2012" name="J. Bacteriol.">
        <title>Twenty-one genome sequences from Pseudomonas species and 19 genome sequences from diverse bacteria isolated from the rhizosphere and endosphere of Populus deltoides.</title>
        <authorList>
            <person name="Brown S.D."/>
            <person name="Utturkar S.M."/>
            <person name="Klingeman D.M."/>
            <person name="Johnson C.M."/>
            <person name="Martin S.L."/>
            <person name="Land M.L."/>
            <person name="Lu T.Y."/>
            <person name="Schadt C.W."/>
            <person name="Doktycz M.J."/>
            <person name="Pelletier D.A."/>
        </authorList>
    </citation>
    <scope>NUCLEOTIDE SEQUENCE [LARGE SCALE GENOMIC DNA]</scope>
    <source>
        <strain evidence="1 2">CF314</strain>
    </source>
</reference>
<comment type="caution">
    <text evidence="1">The sequence shown here is derived from an EMBL/GenBank/DDBJ whole genome shotgun (WGS) entry which is preliminary data.</text>
</comment>
<sequence>MNNYKNILILHAVDESTVFLETLGKEFSEFYHQFDSNTDSIHHAKSLLADLEPKSLIIYLGHGSSFGLYEPDESHIYEKYFLNTQWGNHYFEDHDILLISCRSSDFIKTMNTFSSAIGFGNIISSKKEVDFHNEKNHIKKDLSADEISIFNTFYIEASIKVIKLLISDKILFSSIYNYYIFFINQTINTVLLDKENKNRIELARLLFEFRNTIKYINLIF</sequence>
<accession>J2K9T9</accession>